<keyword evidence="1" id="KW-0812">Transmembrane</keyword>
<feature type="transmembrane region" description="Helical" evidence="1">
    <location>
        <begin position="178"/>
        <end position="203"/>
    </location>
</feature>
<gene>
    <name evidence="2" type="ORF">J2S37_001710</name>
</gene>
<feature type="transmembrane region" description="Helical" evidence="1">
    <location>
        <begin position="143"/>
        <end position="166"/>
    </location>
</feature>
<proteinExistence type="predicted"/>
<dbReference type="Pfam" id="PF12730">
    <property type="entry name" value="ABC2_membrane_4"/>
    <property type="match status" value="1"/>
</dbReference>
<feature type="transmembrane region" description="Helical" evidence="1">
    <location>
        <begin position="18"/>
        <end position="39"/>
    </location>
</feature>
<feature type="transmembrane region" description="Helical" evidence="1">
    <location>
        <begin position="107"/>
        <end position="131"/>
    </location>
</feature>
<organism evidence="2 3">
    <name type="scientific">Corynebacterium felinum</name>
    <dbReference type="NCBI Taxonomy" id="131318"/>
    <lineage>
        <taxon>Bacteria</taxon>
        <taxon>Bacillati</taxon>
        <taxon>Actinomycetota</taxon>
        <taxon>Actinomycetes</taxon>
        <taxon>Mycobacteriales</taxon>
        <taxon>Corynebacteriaceae</taxon>
        <taxon>Corynebacterium</taxon>
    </lineage>
</organism>
<protein>
    <recommendedName>
        <fullName evidence="4">ABC-2 family transporter protein</fullName>
    </recommendedName>
</protein>
<keyword evidence="3" id="KW-1185">Reference proteome</keyword>
<dbReference type="EMBL" id="JAVDYF010000001">
    <property type="protein sequence ID" value="MDR7355172.1"/>
    <property type="molecule type" value="Genomic_DNA"/>
</dbReference>
<name>A0ABU2B979_9CORY</name>
<comment type="caution">
    <text evidence="2">The sequence shown here is derived from an EMBL/GenBank/DDBJ whole genome shotgun (WGS) entry which is preliminary data.</text>
</comment>
<keyword evidence="1" id="KW-1133">Transmembrane helix</keyword>
<sequence>MMIDLLVTEVVKTKKLRLYILSLSIALVIAILSTFSLLSGSIPIDNLSTPFAWHSVLLSITFFGALVWPVFTAVVASKQVENEFDHKGWFLLAMSGISPLRAVNAKVIVAIGYLVLAATTQLVCAIVIGKICGITAPIGSEWWLYYSAILIVGIVFYLFSCVVAIASKNQVFTIVFGMINSFLAAAFMLVSLPLSYLFPWAYFAYTSPVRMVDGSVVLVQTNWMHVFFFVLFSFFIAYILILKFVKEV</sequence>
<accession>A0ABU2B979</accession>
<evidence type="ECO:0000313" key="2">
    <source>
        <dbReference type="EMBL" id="MDR7355172.1"/>
    </source>
</evidence>
<reference evidence="2 3" key="1">
    <citation type="submission" date="2023-07" db="EMBL/GenBank/DDBJ databases">
        <title>Sequencing the genomes of 1000 actinobacteria strains.</title>
        <authorList>
            <person name="Klenk H.-P."/>
        </authorList>
    </citation>
    <scope>NUCLEOTIDE SEQUENCE [LARGE SCALE GENOMIC DNA]</scope>
    <source>
        <strain evidence="2 3">DSM 44508</strain>
    </source>
</reference>
<evidence type="ECO:0000313" key="3">
    <source>
        <dbReference type="Proteomes" id="UP001183619"/>
    </source>
</evidence>
<evidence type="ECO:0008006" key="4">
    <source>
        <dbReference type="Google" id="ProtNLM"/>
    </source>
</evidence>
<keyword evidence="1" id="KW-0472">Membrane</keyword>
<evidence type="ECO:0000256" key="1">
    <source>
        <dbReference type="SAM" id="Phobius"/>
    </source>
</evidence>
<feature type="transmembrane region" description="Helical" evidence="1">
    <location>
        <begin position="223"/>
        <end position="245"/>
    </location>
</feature>
<dbReference type="RefSeq" id="WP_277104510.1">
    <property type="nucleotide sequence ID" value="NZ_BAAAJS010000037.1"/>
</dbReference>
<dbReference type="Proteomes" id="UP001183619">
    <property type="component" value="Unassembled WGS sequence"/>
</dbReference>
<feature type="transmembrane region" description="Helical" evidence="1">
    <location>
        <begin position="51"/>
        <end position="76"/>
    </location>
</feature>